<keyword evidence="1 2" id="KW-0812">Transmembrane</keyword>
<dbReference type="Proteomes" id="UP000887116">
    <property type="component" value="Unassembled WGS sequence"/>
</dbReference>
<evidence type="ECO:0000256" key="1">
    <source>
        <dbReference type="SAM" id="Phobius"/>
    </source>
</evidence>
<feature type="transmembrane region" description="Helical" evidence="1">
    <location>
        <begin position="78"/>
        <end position="96"/>
    </location>
</feature>
<feature type="transmembrane region" description="Helical" evidence="1">
    <location>
        <begin position="172"/>
        <end position="189"/>
    </location>
</feature>
<sequence>MLRQNESYAQNACSDSRSGRQKLYALYVGEISKFNPVKDTMSWKLADIGDWSYHGVNHSIKGNGGPDCVNFLSPQRRIIETIIACTIGVYSLYWGFKRFTLPPVPKVVREDRGGKRLLLVLMCLVFGIEIGFKFSSRTVIYILNPCHVITTIQIFLLAAPPTSKTVTALFRIHMHCLYGAILAILFPVLNTRKRCLELETYWIQHFLILITPFYLLRTGVGGVYTVEALNDMSWAALTQGLLFLYHFLILQGLGMVTQVNLNNIICPAVSDPFSGPNYRIWAMFHQSALTLLIGKIYTKLSLIVLQALGTIEWTGEKYVAMAALRVQQLCSMCKAQITRKAIKKDGDTHTD</sequence>
<dbReference type="Pfam" id="PF14808">
    <property type="entry name" value="TMEM164"/>
    <property type="match status" value="1"/>
</dbReference>
<dbReference type="InterPro" id="IPR026508">
    <property type="entry name" value="TMEM164"/>
</dbReference>
<comment type="caution">
    <text evidence="2">The sequence shown here is derived from an EMBL/GenBank/DDBJ whole genome shotgun (WGS) entry which is preliminary data.</text>
</comment>
<feature type="transmembrane region" description="Helical" evidence="1">
    <location>
        <begin position="139"/>
        <end position="160"/>
    </location>
</feature>
<gene>
    <name evidence="2" type="primary">Tmem164</name>
    <name evidence="2" type="ORF">TNCT_655731</name>
</gene>
<proteinExistence type="predicted"/>
<dbReference type="AlphaFoldDB" id="A0A8X6GQ55"/>
<dbReference type="PANTHER" id="PTHR20948:SF2">
    <property type="entry name" value="TRANSMEMBRANE PROTEIN 164"/>
    <property type="match status" value="1"/>
</dbReference>
<dbReference type="PANTHER" id="PTHR20948">
    <property type="entry name" value="TRANSMEMBRANE PROTEIN 164"/>
    <property type="match status" value="1"/>
</dbReference>
<feature type="transmembrane region" description="Helical" evidence="1">
    <location>
        <begin position="232"/>
        <end position="250"/>
    </location>
</feature>
<protein>
    <submittedName>
        <fullName evidence="2">Transmembrane protein 164</fullName>
    </submittedName>
</protein>
<organism evidence="2 3">
    <name type="scientific">Trichonephila clavata</name>
    <name type="common">Joro spider</name>
    <name type="synonym">Nephila clavata</name>
    <dbReference type="NCBI Taxonomy" id="2740835"/>
    <lineage>
        <taxon>Eukaryota</taxon>
        <taxon>Metazoa</taxon>
        <taxon>Ecdysozoa</taxon>
        <taxon>Arthropoda</taxon>
        <taxon>Chelicerata</taxon>
        <taxon>Arachnida</taxon>
        <taxon>Araneae</taxon>
        <taxon>Araneomorphae</taxon>
        <taxon>Entelegynae</taxon>
        <taxon>Araneoidea</taxon>
        <taxon>Nephilidae</taxon>
        <taxon>Trichonephila</taxon>
    </lineage>
</organism>
<keyword evidence="1" id="KW-1133">Transmembrane helix</keyword>
<keyword evidence="1" id="KW-0472">Membrane</keyword>
<dbReference type="OrthoDB" id="17328at2759"/>
<name>A0A8X6GQ55_TRICU</name>
<dbReference type="EMBL" id="BMAO01021060">
    <property type="protein sequence ID" value="GFQ71544.1"/>
    <property type="molecule type" value="Genomic_DNA"/>
</dbReference>
<accession>A0A8X6GQ55</accession>
<evidence type="ECO:0000313" key="3">
    <source>
        <dbReference type="Proteomes" id="UP000887116"/>
    </source>
</evidence>
<reference evidence="2" key="1">
    <citation type="submission" date="2020-07" db="EMBL/GenBank/DDBJ databases">
        <title>Multicomponent nature underlies the extraordinary mechanical properties of spider dragline silk.</title>
        <authorList>
            <person name="Kono N."/>
            <person name="Nakamura H."/>
            <person name="Mori M."/>
            <person name="Yoshida Y."/>
            <person name="Ohtoshi R."/>
            <person name="Malay A.D."/>
            <person name="Moran D.A.P."/>
            <person name="Tomita M."/>
            <person name="Numata K."/>
            <person name="Arakawa K."/>
        </authorList>
    </citation>
    <scope>NUCLEOTIDE SEQUENCE</scope>
</reference>
<feature type="transmembrane region" description="Helical" evidence="1">
    <location>
        <begin position="201"/>
        <end position="220"/>
    </location>
</feature>
<feature type="transmembrane region" description="Helical" evidence="1">
    <location>
        <begin position="116"/>
        <end position="132"/>
    </location>
</feature>
<evidence type="ECO:0000313" key="2">
    <source>
        <dbReference type="EMBL" id="GFQ71544.1"/>
    </source>
</evidence>
<keyword evidence="3" id="KW-1185">Reference proteome</keyword>